<accession>A0A8X7VZU7</accession>
<dbReference type="EMBL" id="JAAMPC010000003">
    <property type="protein sequence ID" value="KAG2321074.1"/>
    <property type="molecule type" value="Genomic_DNA"/>
</dbReference>
<dbReference type="Proteomes" id="UP000886595">
    <property type="component" value="Unassembled WGS sequence"/>
</dbReference>
<keyword evidence="3" id="KW-1185">Reference proteome</keyword>
<evidence type="ECO:0000256" key="1">
    <source>
        <dbReference type="SAM" id="MobiDB-lite"/>
    </source>
</evidence>
<sequence length="105" mass="10527">MTTCDASLAAVPKTAGDLSSFVSVCTEAVHGGVFGAYGVQVVIAKAATVHPPDSLTSLALSAEEPACGVGRGGGAVEGGDGEEEEREGDNMAQPGCIWKLQALHL</sequence>
<name>A0A8X7VZU7_BRACI</name>
<gene>
    <name evidence="2" type="ORF">Bca52824_014287</name>
</gene>
<feature type="region of interest" description="Disordered" evidence="1">
    <location>
        <begin position="68"/>
        <end position="93"/>
    </location>
</feature>
<comment type="caution">
    <text evidence="2">The sequence shown here is derived from an EMBL/GenBank/DDBJ whole genome shotgun (WGS) entry which is preliminary data.</text>
</comment>
<dbReference type="AlphaFoldDB" id="A0A8X7VZU7"/>
<reference evidence="2 3" key="1">
    <citation type="submission" date="2020-02" db="EMBL/GenBank/DDBJ databases">
        <authorList>
            <person name="Ma Q."/>
            <person name="Huang Y."/>
            <person name="Song X."/>
            <person name="Pei D."/>
        </authorList>
    </citation>
    <scope>NUCLEOTIDE SEQUENCE [LARGE SCALE GENOMIC DNA]</scope>
    <source>
        <strain evidence="2">Sxm20200214</strain>
        <tissue evidence="2">Leaf</tissue>
    </source>
</reference>
<proteinExistence type="predicted"/>
<evidence type="ECO:0000313" key="2">
    <source>
        <dbReference type="EMBL" id="KAG2321074.1"/>
    </source>
</evidence>
<evidence type="ECO:0000313" key="3">
    <source>
        <dbReference type="Proteomes" id="UP000886595"/>
    </source>
</evidence>
<organism evidence="2 3">
    <name type="scientific">Brassica carinata</name>
    <name type="common">Ethiopian mustard</name>
    <name type="synonym">Abyssinian cabbage</name>
    <dbReference type="NCBI Taxonomy" id="52824"/>
    <lineage>
        <taxon>Eukaryota</taxon>
        <taxon>Viridiplantae</taxon>
        <taxon>Streptophyta</taxon>
        <taxon>Embryophyta</taxon>
        <taxon>Tracheophyta</taxon>
        <taxon>Spermatophyta</taxon>
        <taxon>Magnoliopsida</taxon>
        <taxon>eudicotyledons</taxon>
        <taxon>Gunneridae</taxon>
        <taxon>Pentapetalae</taxon>
        <taxon>rosids</taxon>
        <taxon>malvids</taxon>
        <taxon>Brassicales</taxon>
        <taxon>Brassicaceae</taxon>
        <taxon>Brassiceae</taxon>
        <taxon>Brassica</taxon>
    </lineage>
</organism>
<feature type="compositionally biased region" description="Gly residues" evidence="1">
    <location>
        <begin position="69"/>
        <end position="78"/>
    </location>
</feature>
<protein>
    <submittedName>
        <fullName evidence="2">Uncharacterized protein</fullName>
    </submittedName>
</protein>